<gene>
    <name evidence="6" type="ORF">E3N88_36032</name>
</gene>
<dbReference type="InterPro" id="IPR027417">
    <property type="entry name" value="P-loop_NTPase"/>
</dbReference>
<evidence type="ECO:0000256" key="4">
    <source>
        <dbReference type="ARBA" id="ARBA00023134"/>
    </source>
</evidence>
<dbReference type="PANTHER" id="PTHR24071:SF0">
    <property type="entry name" value="GTP-BINDING NUCLEAR PROTEIN RAN"/>
    <property type="match status" value="1"/>
</dbReference>
<dbReference type="GO" id="GO:0005525">
    <property type="term" value="F:GTP binding"/>
    <property type="evidence" value="ECO:0007669"/>
    <property type="project" value="UniProtKB-KW"/>
</dbReference>
<dbReference type="SMART" id="SM00175">
    <property type="entry name" value="RAB"/>
    <property type="match status" value="1"/>
</dbReference>
<dbReference type="PROSITE" id="PS51418">
    <property type="entry name" value="RAN"/>
    <property type="match status" value="1"/>
</dbReference>
<dbReference type="EMBL" id="SZYD01000017">
    <property type="protein sequence ID" value="KAD3068152.1"/>
    <property type="molecule type" value="Genomic_DNA"/>
</dbReference>
<dbReference type="SMART" id="SM00176">
    <property type="entry name" value="RAN"/>
    <property type="match status" value="1"/>
</dbReference>
<dbReference type="PRINTS" id="PR00449">
    <property type="entry name" value="RASTRNSFRMNG"/>
</dbReference>
<dbReference type="GO" id="GO:0005634">
    <property type="term" value="C:nucleus"/>
    <property type="evidence" value="ECO:0007669"/>
    <property type="project" value="TreeGrafter"/>
</dbReference>
<comment type="function">
    <text evidence="5">GTP-binding protein involved in nucleocytoplasmic transport. Required for the import of protein into the nucleus and also for RNA export. Involved in chromatin condensation and control of cell cycle.</text>
</comment>
<dbReference type="GO" id="GO:0005737">
    <property type="term" value="C:cytoplasm"/>
    <property type="evidence" value="ECO:0007669"/>
    <property type="project" value="TreeGrafter"/>
</dbReference>
<dbReference type="Gene3D" id="3.40.50.300">
    <property type="entry name" value="P-loop containing nucleotide triphosphate hydrolases"/>
    <property type="match status" value="1"/>
</dbReference>
<keyword evidence="4" id="KW-0342">GTP-binding</keyword>
<evidence type="ECO:0000313" key="6">
    <source>
        <dbReference type="EMBL" id="KAD3068152.1"/>
    </source>
</evidence>
<evidence type="ECO:0008006" key="8">
    <source>
        <dbReference type="Google" id="ProtNLM"/>
    </source>
</evidence>
<keyword evidence="7" id="KW-1185">Reference proteome</keyword>
<dbReference type="OrthoDB" id="2012850at2759"/>
<dbReference type="PANTHER" id="PTHR24071">
    <property type="entry name" value="RAN GTPASE"/>
    <property type="match status" value="1"/>
</dbReference>
<keyword evidence="1" id="KW-0813">Transport</keyword>
<dbReference type="GO" id="GO:0000054">
    <property type="term" value="P:ribosomal subunit export from nucleus"/>
    <property type="evidence" value="ECO:0007669"/>
    <property type="project" value="TreeGrafter"/>
</dbReference>
<comment type="caution">
    <text evidence="6">The sequence shown here is derived from an EMBL/GenBank/DDBJ whole genome shotgun (WGS) entry which is preliminary data.</text>
</comment>
<dbReference type="SUPFAM" id="SSF52540">
    <property type="entry name" value="P-loop containing nucleoside triphosphate hydrolases"/>
    <property type="match status" value="1"/>
</dbReference>
<dbReference type="InterPro" id="IPR002041">
    <property type="entry name" value="Ran_GTPase"/>
</dbReference>
<dbReference type="GO" id="GO:0006606">
    <property type="term" value="P:protein import into nucleus"/>
    <property type="evidence" value="ECO:0007669"/>
    <property type="project" value="TreeGrafter"/>
</dbReference>
<organism evidence="6 7">
    <name type="scientific">Mikania micrantha</name>
    <name type="common">bitter vine</name>
    <dbReference type="NCBI Taxonomy" id="192012"/>
    <lineage>
        <taxon>Eukaryota</taxon>
        <taxon>Viridiplantae</taxon>
        <taxon>Streptophyta</taxon>
        <taxon>Embryophyta</taxon>
        <taxon>Tracheophyta</taxon>
        <taxon>Spermatophyta</taxon>
        <taxon>Magnoliopsida</taxon>
        <taxon>eudicotyledons</taxon>
        <taxon>Gunneridae</taxon>
        <taxon>Pentapetalae</taxon>
        <taxon>asterids</taxon>
        <taxon>campanulids</taxon>
        <taxon>Asterales</taxon>
        <taxon>Asteraceae</taxon>
        <taxon>Asteroideae</taxon>
        <taxon>Heliantheae alliance</taxon>
        <taxon>Eupatorieae</taxon>
        <taxon>Mikania</taxon>
    </lineage>
</organism>
<accession>A0A5N6M310</accession>
<evidence type="ECO:0000256" key="5">
    <source>
        <dbReference type="ARBA" id="ARBA00024659"/>
    </source>
</evidence>
<dbReference type="SMART" id="SM00173">
    <property type="entry name" value="RAS"/>
    <property type="match status" value="1"/>
</dbReference>
<proteinExistence type="predicted"/>
<keyword evidence="3" id="KW-0653">Protein transport</keyword>
<dbReference type="AlphaFoldDB" id="A0A5N6M310"/>
<evidence type="ECO:0000256" key="3">
    <source>
        <dbReference type="ARBA" id="ARBA00022927"/>
    </source>
</evidence>
<reference evidence="6 7" key="1">
    <citation type="submission" date="2019-05" db="EMBL/GenBank/DDBJ databases">
        <title>Mikania micrantha, genome provides insights into the molecular mechanism of rapid growth.</title>
        <authorList>
            <person name="Liu B."/>
        </authorList>
    </citation>
    <scope>NUCLEOTIDE SEQUENCE [LARGE SCALE GENOMIC DNA]</scope>
    <source>
        <strain evidence="6">NLD-2019</strain>
        <tissue evidence="6">Leaf</tissue>
    </source>
</reference>
<evidence type="ECO:0000256" key="2">
    <source>
        <dbReference type="ARBA" id="ARBA00022741"/>
    </source>
</evidence>
<protein>
    <recommendedName>
        <fullName evidence="8">Tr-type G domain-containing protein</fullName>
    </recommendedName>
</protein>
<evidence type="ECO:0000313" key="7">
    <source>
        <dbReference type="Proteomes" id="UP000326396"/>
    </source>
</evidence>
<dbReference type="Pfam" id="PF00071">
    <property type="entry name" value="Ras"/>
    <property type="match status" value="1"/>
</dbReference>
<dbReference type="InterPro" id="IPR001806">
    <property type="entry name" value="Small_GTPase"/>
</dbReference>
<name>A0A5N6M310_9ASTR</name>
<evidence type="ECO:0000256" key="1">
    <source>
        <dbReference type="ARBA" id="ARBA00022448"/>
    </source>
</evidence>
<dbReference type="GO" id="GO:0003924">
    <property type="term" value="F:GTPase activity"/>
    <property type="evidence" value="ECO:0007669"/>
    <property type="project" value="InterPro"/>
</dbReference>
<keyword evidence="2" id="KW-0547">Nucleotide-binding</keyword>
<sequence>MGGVIGHKDHHVVVPVSCLLDTWHDHDRIASLTSLSNMGPRQFLLHIVGDSGSGKTSFVSRNSYLQLPDAIIGDDENESTWHYLDFDTNLGRIRFSCHDHHGGIETLNDEMFHEGDCIILLIDVTNITSLVSLPTWTHSIVSRNARVPVVLCGNKVDAINDRRVQPIMVLEETIWQYYEISALANFNFEKPFMYLIRKLMDNQDIHFAHPVNLLPPTIMLSEEARAQIEENYQTARGLFEEVF</sequence>
<dbReference type="Proteomes" id="UP000326396">
    <property type="component" value="Linkage Group LG7"/>
</dbReference>